<dbReference type="InterPro" id="IPR004089">
    <property type="entry name" value="MCPsignal_dom"/>
</dbReference>
<protein>
    <submittedName>
        <fullName evidence="15">Methyl-accepting chemotaxis protein</fullName>
    </submittedName>
</protein>
<dbReference type="CDD" id="cd12913">
    <property type="entry name" value="PDC1_MCP_like"/>
    <property type="match status" value="1"/>
</dbReference>
<dbReference type="SUPFAM" id="SSF58104">
    <property type="entry name" value="Methyl-accepting chemotaxis protein (MCP) signaling domain"/>
    <property type="match status" value="1"/>
</dbReference>
<evidence type="ECO:0000256" key="9">
    <source>
        <dbReference type="ARBA" id="ARBA00029447"/>
    </source>
</evidence>
<organism evidence="15 16">
    <name type="scientific">Vibrio antiquarius (strain Ex25)</name>
    <dbReference type="NCBI Taxonomy" id="150340"/>
    <lineage>
        <taxon>Bacteria</taxon>
        <taxon>Pseudomonadati</taxon>
        <taxon>Pseudomonadota</taxon>
        <taxon>Gammaproteobacteria</taxon>
        <taxon>Vibrionales</taxon>
        <taxon>Vibrionaceae</taxon>
        <taxon>Vibrio</taxon>
        <taxon>Vibrio diabolicus subgroup</taxon>
    </lineage>
</organism>
<evidence type="ECO:0000256" key="12">
    <source>
        <dbReference type="SAM" id="Phobius"/>
    </source>
</evidence>
<dbReference type="PROSITE" id="PS50111">
    <property type="entry name" value="CHEMOTAXIS_TRANSDUC_2"/>
    <property type="match status" value="1"/>
</dbReference>
<dbReference type="CDD" id="cd11386">
    <property type="entry name" value="MCP_signal"/>
    <property type="match status" value="1"/>
</dbReference>
<evidence type="ECO:0000256" key="11">
    <source>
        <dbReference type="SAM" id="Coils"/>
    </source>
</evidence>
<evidence type="ECO:0000259" key="14">
    <source>
        <dbReference type="PROSITE" id="PS50885"/>
    </source>
</evidence>
<keyword evidence="4" id="KW-0145">Chemotaxis</keyword>
<dbReference type="InterPro" id="IPR003660">
    <property type="entry name" value="HAMP_dom"/>
</dbReference>
<evidence type="ECO:0000256" key="1">
    <source>
        <dbReference type="ARBA" id="ARBA00004533"/>
    </source>
</evidence>
<keyword evidence="3" id="KW-1003">Cell membrane</keyword>
<accession>A0ABM9WW02</accession>
<reference evidence="16" key="1">
    <citation type="submission" date="2006-10" db="EMBL/GenBank/DDBJ databases">
        <authorList>
            <person name="Heidelberg J."/>
            <person name="Sebastian Y."/>
        </authorList>
    </citation>
    <scope>NUCLEOTIDE SEQUENCE [LARGE SCALE GENOMIC DNA]</scope>
    <source>
        <strain evidence="16">EX25</strain>
    </source>
</reference>
<keyword evidence="11" id="KW-0175">Coiled coil</keyword>
<comment type="similarity">
    <text evidence="9">Belongs to the methyl-accepting chemotaxis (MCP) protein family.</text>
</comment>
<name>A0ABM9WW02_VIBAE</name>
<evidence type="ECO:0000256" key="8">
    <source>
        <dbReference type="ARBA" id="ARBA00023224"/>
    </source>
</evidence>
<keyword evidence="5 12" id="KW-0812">Transmembrane</keyword>
<dbReference type="SMART" id="SM00283">
    <property type="entry name" value="MA"/>
    <property type="match status" value="1"/>
</dbReference>
<evidence type="ECO:0000256" key="3">
    <source>
        <dbReference type="ARBA" id="ARBA00022475"/>
    </source>
</evidence>
<dbReference type="CDD" id="cd06225">
    <property type="entry name" value="HAMP"/>
    <property type="match status" value="1"/>
</dbReference>
<keyword evidence="6 12" id="KW-1133">Transmembrane helix</keyword>
<dbReference type="EMBL" id="DS267818">
    <property type="protein sequence ID" value="EDN57448.1"/>
    <property type="molecule type" value="Genomic_DNA"/>
</dbReference>
<dbReference type="Gene3D" id="3.30.450.20">
    <property type="entry name" value="PAS domain"/>
    <property type="match status" value="2"/>
</dbReference>
<dbReference type="PROSITE" id="PS50885">
    <property type="entry name" value="HAMP"/>
    <property type="match status" value="1"/>
</dbReference>
<feature type="domain" description="Methyl-accepting transducer" evidence="13">
    <location>
        <begin position="362"/>
        <end position="598"/>
    </location>
</feature>
<evidence type="ECO:0000256" key="4">
    <source>
        <dbReference type="ARBA" id="ARBA00022500"/>
    </source>
</evidence>
<evidence type="ECO:0000256" key="10">
    <source>
        <dbReference type="PROSITE-ProRule" id="PRU00284"/>
    </source>
</evidence>
<sequence>MKPTGRIRGKLMKFRHKVVTASSFLLLITVSLLSTQQVMTIRSQTQEHIDSSVNEILTSVGNTVQSEMNAKKDLARSITEVIELNPSSHNYVQNILERPTPKASFLAIGFGYESNGFVIENDDGWEAGPDYDPRQRPWFIAAKNKGDLVVTDPYVDASSKNVIISVGTPVKENGQFLAGMFYDLELTTLSDLVNQVNLFDAGYLFLVTADGTTIAHPQSKYNGEKVGSYLPQVDLTQSTQHIEIDGDRYMINLTHIPGENWYVGSVIDEAIAYSAVGELRNSAIIYSIIAVIASVIALTLLIRTLMRPLDTLNNAIKGVASGKGDLTQRLETDTDQEFSELATNFNTFMENLQQQIIESKSISDQILNGTQITAEGAKDSADAIQTQLQELEQLATAMHEMSVTATEVANNAQGAASAAKEADQATVEGSSVVGESTQTINMLSDSIDLAVEEVQVLESATANIETILKVINDIADQTNLLALNAAIEAARAGESGRGFAVVADEVRTLAQRTQESTTEIRTMIEQLQSGASSVANAMHQSKGSAVEAVEKADLANNALQRIRDAIQRISDMNLQIASAAEEQSLVAEEINNNTVNIKDLSTQVAESANRTNDAMQAQQEDVHKQDQILNRFTV</sequence>
<evidence type="ECO:0000256" key="6">
    <source>
        <dbReference type="ARBA" id="ARBA00022989"/>
    </source>
</evidence>
<evidence type="ECO:0000256" key="2">
    <source>
        <dbReference type="ARBA" id="ARBA00004651"/>
    </source>
</evidence>
<feature type="coiled-coil region" evidence="11">
    <location>
        <begin position="374"/>
        <end position="401"/>
    </location>
</feature>
<dbReference type="CDD" id="cd12912">
    <property type="entry name" value="PDC2_MCP_like"/>
    <property type="match status" value="1"/>
</dbReference>
<evidence type="ECO:0000259" key="13">
    <source>
        <dbReference type="PROSITE" id="PS50111"/>
    </source>
</evidence>
<dbReference type="PANTHER" id="PTHR32089">
    <property type="entry name" value="METHYL-ACCEPTING CHEMOTAXIS PROTEIN MCPB"/>
    <property type="match status" value="1"/>
</dbReference>
<feature type="coiled-coil region" evidence="11">
    <location>
        <begin position="555"/>
        <end position="582"/>
    </location>
</feature>
<keyword evidence="16" id="KW-1185">Reference proteome</keyword>
<dbReference type="Pfam" id="PF00015">
    <property type="entry name" value="MCPsignal"/>
    <property type="match status" value="1"/>
</dbReference>
<dbReference type="SUPFAM" id="SSF103190">
    <property type="entry name" value="Sensory domain-like"/>
    <property type="match status" value="1"/>
</dbReference>
<feature type="domain" description="HAMP" evidence="14">
    <location>
        <begin position="303"/>
        <end position="357"/>
    </location>
</feature>
<dbReference type="InterPro" id="IPR029151">
    <property type="entry name" value="Sensor-like_sf"/>
</dbReference>
<dbReference type="InterPro" id="IPR033479">
    <property type="entry name" value="dCache_1"/>
</dbReference>
<keyword evidence="8 10" id="KW-0807">Transducer</keyword>
<dbReference type="PANTHER" id="PTHR32089:SF117">
    <property type="entry name" value="METHYL ACCEPTING SENSORY TRANSDUCER WITH CACHE_1 SMALL MOLECULE BINDING DOMAIN"/>
    <property type="match status" value="1"/>
</dbReference>
<dbReference type="Proteomes" id="UP000242664">
    <property type="component" value="Unassembled WGS sequence"/>
</dbReference>
<feature type="transmembrane region" description="Helical" evidence="12">
    <location>
        <begin position="283"/>
        <end position="302"/>
    </location>
</feature>
<dbReference type="Pfam" id="PF00672">
    <property type="entry name" value="HAMP"/>
    <property type="match status" value="1"/>
</dbReference>
<comment type="subcellular location">
    <subcellularLocation>
        <location evidence="1">Cell inner membrane</location>
    </subcellularLocation>
    <subcellularLocation>
        <location evidence="2">Cell membrane</location>
        <topology evidence="2">Multi-pass membrane protein</topology>
    </subcellularLocation>
</comment>
<evidence type="ECO:0000256" key="7">
    <source>
        <dbReference type="ARBA" id="ARBA00023136"/>
    </source>
</evidence>
<dbReference type="SMART" id="SM00304">
    <property type="entry name" value="HAMP"/>
    <property type="match status" value="2"/>
</dbReference>
<dbReference type="Gene3D" id="1.10.287.950">
    <property type="entry name" value="Methyl-accepting chemotaxis protein"/>
    <property type="match status" value="1"/>
</dbReference>
<dbReference type="Pfam" id="PF02743">
    <property type="entry name" value="dCache_1"/>
    <property type="match status" value="1"/>
</dbReference>
<keyword evidence="7 12" id="KW-0472">Membrane</keyword>
<gene>
    <name evidence="15" type="ORF">VEx25_1375</name>
</gene>
<proteinExistence type="inferred from homology"/>
<evidence type="ECO:0000313" key="15">
    <source>
        <dbReference type="EMBL" id="EDN57448.1"/>
    </source>
</evidence>
<evidence type="ECO:0000313" key="16">
    <source>
        <dbReference type="Proteomes" id="UP000242664"/>
    </source>
</evidence>
<evidence type="ECO:0000256" key="5">
    <source>
        <dbReference type="ARBA" id="ARBA00022692"/>
    </source>
</evidence>